<proteinExistence type="predicted"/>
<dbReference type="InterPro" id="IPR010640">
    <property type="entry name" value="Low_temperature_requirement_A"/>
</dbReference>
<name>A0A4Q8BFG9_9ACTN</name>
<sequence>MNPAEPEAAHRVTTVEIFFDVVFVFTITQLAGVLEDDPTWAGFGRVVLVLGVL</sequence>
<accession>A0A4Q8BFG9</accession>
<evidence type="ECO:0000313" key="1">
    <source>
        <dbReference type="EMBL" id="RZU75909.1"/>
    </source>
</evidence>
<dbReference type="Pfam" id="PF06772">
    <property type="entry name" value="LtrA"/>
    <property type="match status" value="1"/>
</dbReference>
<dbReference type="EMBL" id="SHLD01000001">
    <property type="protein sequence ID" value="RZU75909.1"/>
    <property type="molecule type" value="Genomic_DNA"/>
</dbReference>
<dbReference type="AlphaFoldDB" id="A0A4Q8BFG9"/>
<evidence type="ECO:0000313" key="2">
    <source>
        <dbReference type="Proteomes" id="UP000294114"/>
    </source>
</evidence>
<dbReference type="RefSeq" id="WP_130336223.1">
    <property type="nucleotide sequence ID" value="NZ_SHLD01000001.1"/>
</dbReference>
<reference evidence="1 2" key="1">
    <citation type="submission" date="2019-02" db="EMBL/GenBank/DDBJ databases">
        <title>Sequencing the genomes of 1000 actinobacteria strains.</title>
        <authorList>
            <person name="Klenk H.-P."/>
        </authorList>
    </citation>
    <scope>NUCLEOTIDE SEQUENCE [LARGE SCALE GENOMIC DNA]</scope>
    <source>
        <strain evidence="1 2">DSM 45612</strain>
    </source>
</reference>
<keyword evidence="2" id="KW-1185">Reference proteome</keyword>
<gene>
    <name evidence="1" type="ORF">EV384_4484</name>
</gene>
<dbReference type="Proteomes" id="UP000294114">
    <property type="component" value="Unassembled WGS sequence"/>
</dbReference>
<organism evidence="1 2">
    <name type="scientific">Micromonospora kangleipakensis</name>
    <dbReference type="NCBI Taxonomy" id="1077942"/>
    <lineage>
        <taxon>Bacteria</taxon>
        <taxon>Bacillati</taxon>
        <taxon>Actinomycetota</taxon>
        <taxon>Actinomycetes</taxon>
        <taxon>Micromonosporales</taxon>
        <taxon>Micromonosporaceae</taxon>
        <taxon>Micromonospora</taxon>
    </lineage>
</organism>
<comment type="caution">
    <text evidence="1">The sequence shown here is derived from an EMBL/GenBank/DDBJ whole genome shotgun (WGS) entry which is preliminary data.</text>
</comment>
<protein>
    <submittedName>
        <fullName evidence="1">Low temperature requirement A protein (LtrA)</fullName>
    </submittedName>
</protein>